<accession>A0A5N8VE19</accession>
<dbReference type="AlphaFoldDB" id="A0A5N8VE19"/>
<organism evidence="3 4">
    <name type="scientific">Streptomyces adustus</name>
    <dbReference type="NCBI Taxonomy" id="1609272"/>
    <lineage>
        <taxon>Bacteria</taxon>
        <taxon>Bacillati</taxon>
        <taxon>Actinomycetota</taxon>
        <taxon>Actinomycetes</taxon>
        <taxon>Kitasatosporales</taxon>
        <taxon>Streptomycetaceae</taxon>
        <taxon>Streptomyces</taxon>
    </lineage>
</organism>
<sequence>MNISRKSQLFAVVGALAASLAMSTGTASAGVPAGAADRAATAQTFSITADDQQNQFVQAVGTPNATVMIAGTVNLNLSGLSAIPVAPGVRIIGDRTVVARGPRVFTTTFPRTLFTIGDSNGGTADNVRISGIRFDGGAPMDPAASVGTTDANGIDIWSSQNVEIDHSEFARWRGAAINLQDPGNRINRANADTVWVHDNYIHDNQHPTMDGIEDAFGNHHGAGYGVALNNGAYALIEKNEFQANRHSVAGDGRPGTGYLVYRNLMESPGLGFSLLGWDHYEHLIDMHGRGDCSNYQCGPAGEYADIAYNSFPSTNSTEIKLRGTPTDGFNVENNVFAHTVRWSTTFTNGALDQTESGLHDNGGNILGANRDNQRTCDFDGDGVTDPFMTTGLTWWYATSAGDQHWVYLNQSNERIADLRFRDVNGDGLCDATSVNTGKVYYTHGQTEDSVRPSNGMPVVTPVPGSSVAMASQNETDATKGVQAFTVDAQGGLYTTHIVPGQPAPDWTPEYDTPARLTSVAAATNADGRIELFALDRNGLIYSRTQTSPGSSTWSAWRTLDGILNSISVARNQNGTLQIFGTNSAGTIWTRSQQQPSVDNWNGWQQMDGLLNKIVAGTHADGTIEIDGFNFNGTPFHRRQTTVNATSPGSGWSPWAQMFTNQGVLTDISIAPTYYQEFAFFGVVGGAAYQNTEVSWGAYNTGGWHALPYGSGIHNVAAQRCGTDVLLIGVTADGKTEINQIGGGFIGGDYGWSLINGATARAT</sequence>
<evidence type="ECO:0000256" key="1">
    <source>
        <dbReference type="SAM" id="SignalP"/>
    </source>
</evidence>
<dbReference type="RefSeq" id="WP_152889990.1">
    <property type="nucleotide sequence ID" value="NZ_VJZD01000077.1"/>
</dbReference>
<evidence type="ECO:0000259" key="2">
    <source>
        <dbReference type="Pfam" id="PF26607"/>
    </source>
</evidence>
<dbReference type="Gene3D" id="2.120.10.70">
    <property type="entry name" value="Fucose-specific lectin"/>
    <property type="match status" value="1"/>
</dbReference>
<dbReference type="SMART" id="SM00710">
    <property type="entry name" value="PbH1"/>
    <property type="match status" value="4"/>
</dbReference>
<protein>
    <recommendedName>
        <fullName evidence="2">PLL-like beta propeller domain-containing protein</fullName>
    </recommendedName>
</protein>
<feature type="domain" description="PLL-like beta propeller" evidence="2">
    <location>
        <begin position="522"/>
        <end position="656"/>
    </location>
</feature>
<evidence type="ECO:0000313" key="4">
    <source>
        <dbReference type="Proteomes" id="UP000325849"/>
    </source>
</evidence>
<feature type="signal peptide" evidence="1">
    <location>
        <begin position="1"/>
        <end position="29"/>
    </location>
</feature>
<dbReference type="OrthoDB" id="1165066at2"/>
<dbReference type="InterPro" id="IPR011050">
    <property type="entry name" value="Pectin_lyase_fold/virulence"/>
</dbReference>
<dbReference type="SUPFAM" id="SSF89372">
    <property type="entry name" value="Fucose-specific lectin"/>
    <property type="match status" value="1"/>
</dbReference>
<gene>
    <name evidence="3" type="ORF">FNH09_20280</name>
</gene>
<feature type="chain" id="PRO_5024898278" description="PLL-like beta propeller domain-containing protein" evidence="1">
    <location>
        <begin position="30"/>
        <end position="762"/>
    </location>
</feature>
<dbReference type="SUPFAM" id="SSF51126">
    <property type="entry name" value="Pectin lyase-like"/>
    <property type="match status" value="1"/>
</dbReference>
<name>A0A5N8VE19_9ACTN</name>
<comment type="caution">
    <text evidence="3">The sequence shown here is derived from an EMBL/GenBank/DDBJ whole genome shotgun (WGS) entry which is preliminary data.</text>
</comment>
<keyword evidence="4" id="KW-1185">Reference proteome</keyword>
<reference evidence="3 4" key="1">
    <citation type="submission" date="2019-07" db="EMBL/GenBank/DDBJ databases">
        <title>New species of Amycolatopsis and Streptomyces.</title>
        <authorList>
            <person name="Duangmal K."/>
            <person name="Teo W.F.A."/>
            <person name="Lipun K."/>
        </authorList>
    </citation>
    <scope>NUCLEOTIDE SEQUENCE [LARGE SCALE GENOMIC DNA]</scope>
    <source>
        <strain evidence="3 4">NBRC 109810</strain>
    </source>
</reference>
<dbReference type="Pfam" id="PF26607">
    <property type="entry name" value="DUF8189"/>
    <property type="match status" value="1"/>
</dbReference>
<dbReference type="EMBL" id="VJZD01000077">
    <property type="protein sequence ID" value="MPY33500.1"/>
    <property type="molecule type" value="Genomic_DNA"/>
</dbReference>
<keyword evidence="1" id="KW-0732">Signal</keyword>
<dbReference type="InterPro" id="IPR058502">
    <property type="entry name" value="PLL-like_beta-prop"/>
</dbReference>
<proteinExistence type="predicted"/>
<evidence type="ECO:0000313" key="3">
    <source>
        <dbReference type="EMBL" id="MPY33500.1"/>
    </source>
</evidence>
<dbReference type="Proteomes" id="UP000325849">
    <property type="component" value="Unassembled WGS sequence"/>
</dbReference>
<dbReference type="InterPro" id="IPR006626">
    <property type="entry name" value="PbH1"/>
</dbReference>